<reference evidence="3" key="1">
    <citation type="submission" date="2021-06" db="EMBL/GenBank/DDBJ databases">
        <authorList>
            <person name="Hodson N. C."/>
            <person name="Mongue J. A."/>
            <person name="Jaron S. K."/>
        </authorList>
    </citation>
    <scope>NUCLEOTIDE SEQUENCE</scope>
</reference>
<feature type="compositionally biased region" description="Polar residues" evidence="1">
    <location>
        <begin position="249"/>
        <end position="258"/>
    </location>
</feature>
<feature type="compositionally biased region" description="Polar residues" evidence="1">
    <location>
        <begin position="375"/>
        <end position="385"/>
    </location>
</feature>
<feature type="region of interest" description="Disordered" evidence="1">
    <location>
        <begin position="226"/>
        <end position="385"/>
    </location>
</feature>
<evidence type="ECO:0000313" key="4">
    <source>
        <dbReference type="Proteomes" id="UP000708208"/>
    </source>
</evidence>
<sequence length="409" mass="44036">MILKICIQCLENPSRVRSETIGMRFLKAITILVVVFVVVPGAIGAAVDFENKSVPKTVVILDTKYDSGSNWKIIEPWFEYVESPEMLEEIANDPAYESVTFSDWTDLAPVSKGIWALLHQNFPPEFGLDGPYFSYKQFNSVFRTLHITLYMHGLCNVTILTGSTVLNVIPNRYGENCGNDFRTISVNLDRDEGVNEFNVSLATSPGAFILVDIIEATDVEEIIPTTTETANSTGTDITSPSEPTIPASLETSSATSIETSRDTGTTTAPTSPTISIRSSTEGPTSEYPSSIITSARTVATSDSSPESTEAESTETSPSDLTTESDPTSKTNPSTSRSSDETAPSQNPTSETSGSDPTSDPSTGPETPDTTVLPETPSTTENHSSSLLPNSVLMLLIPITLQGFIISKFQ</sequence>
<keyword evidence="2" id="KW-1133">Transmembrane helix</keyword>
<proteinExistence type="predicted"/>
<comment type="caution">
    <text evidence="3">The sequence shown here is derived from an EMBL/GenBank/DDBJ whole genome shotgun (WGS) entry which is preliminary data.</text>
</comment>
<feature type="compositionally biased region" description="Polar residues" evidence="1">
    <location>
        <begin position="320"/>
        <end position="346"/>
    </location>
</feature>
<name>A0A8J2JH80_9HEXA</name>
<feature type="compositionally biased region" description="Polar residues" evidence="1">
    <location>
        <begin position="281"/>
        <end position="298"/>
    </location>
</feature>
<evidence type="ECO:0000256" key="2">
    <source>
        <dbReference type="SAM" id="Phobius"/>
    </source>
</evidence>
<gene>
    <name evidence="3" type="ORF">AFUS01_LOCUS9384</name>
</gene>
<feature type="compositionally biased region" description="Polar residues" evidence="1">
    <location>
        <begin position="226"/>
        <end position="242"/>
    </location>
</feature>
<dbReference type="AlphaFoldDB" id="A0A8J2JH80"/>
<keyword evidence="4" id="KW-1185">Reference proteome</keyword>
<keyword evidence="2" id="KW-0812">Transmembrane</keyword>
<feature type="compositionally biased region" description="Low complexity" evidence="1">
    <location>
        <begin position="347"/>
        <end position="370"/>
    </location>
</feature>
<protein>
    <submittedName>
        <fullName evidence="3">Uncharacterized protein</fullName>
    </submittedName>
</protein>
<evidence type="ECO:0000313" key="3">
    <source>
        <dbReference type="EMBL" id="CAG7720096.1"/>
    </source>
</evidence>
<keyword evidence="2" id="KW-0472">Membrane</keyword>
<feature type="compositionally biased region" description="Low complexity" evidence="1">
    <location>
        <begin position="262"/>
        <end position="280"/>
    </location>
</feature>
<dbReference type="EMBL" id="CAJVCH010067281">
    <property type="protein sequence ID" value="CAG7720096.1"/>
    <property type="molecule type" value="Genomic_DNA"/>
</dbReference>
<feature type="transmembrane region" description="Helical" evidence="2">
    <location>
        <begin position="25"/>
        <end position="47"/>
    </location>
</feature>
<evidence type="ECO:0000256" key="1">
    <source>
        <dbReference type="SAM" id="MobiDB-lite"/>
    </source>
</evidence>
<accession>A0A8J2JH80</accession>
<organism evidence="3 4">
    <name type="scientific">Allacma fusca</name>
    <dbReference type="NCBI Taxonomy" id="39272"/>
    <lineage>
        <taxon>Eukaryota</taxon>
        <taxon>Metazoa</taxon>
        <taxon>Ecdysozoa</taxon>
        <taxon>Arthropoda</taxon>
        <taxon>Hexapoda</taxon>
        <taxon>Collembola</taxon>
        <taxon>Symphypleona</taxon>
        <taxon>Sminthuridae</taxon>
        <taxon>Allacma</taxon>
    </lineage>
</organism>
<dbReference type="Proteomes" id="UP000708208">
    <property type="component" value="Unassembled WGS sequence"/>
</dbReference>